<dbReference type="Proteomes" id="UP001566132">
    <property type="component" value="Unassembled WGS sequence"/>
</dbReference>
<dbReference type="GO" id="GO:0016787">
    <property type="term" value="F:hydrolase activity"/>
    <property type="evidence" value="ECO:0007669"/>
    <property type="project" value="UniProtKB-KW"/>
</dbReference>
<dbReference type="PROSITE" id="PS50175">
    <property type="entry name" value="ASP_PROT_RETROV"/>
    <property type="match status" value="1"/>
</dbReference>
<dbReference type="InterPro" id="IPR018061">
    <property type="entry name" value="Retropepsins"/>
</dbReference>
<protein>
    <recommendedName>
        <fullName evidence="2">Peptidase A2 domain-containing protein</fullName>
    </recommendedName>
</protein>
<dbReference type="Pfam" id="PF03732">
    <property type="entry name" value="Retrotrans_gag"/>
    <property type="match status" value="1"/>
</dbReference>
<dbReference type="AlphaFoldDB" id="A0ABD1E6B4"/>
<comment type="caution">
    <text evidence="3">The sequence shown here is derived from an EMBL/GenBank/DDBJ whole genome shotgun (WGS) entry which is preliminary data.</text>
</comment>
<reference evidence="3 4" key="1">
    <citation type="submission" date="2024-05" db="EMBL/GenBank/DDBJ databases">
        <title>Genetic variation in Jamaican populations of the coffee berry borer (Hypothenemus hampei).</title>
        <authorList>
            <person name="Errbii M."/>
            <person name="Myrie A."/>
        </authorList>
    </citation>
    <scope>NUCLEOTIDE SEQUENCE [LARGE SCALE GENOMIC DNA]</scope>
    <source>
        <strain evidence="3">JA-Hopewell-2020-01-JO</strain>
        <tissue evidence="3">Whole body</tissue>
    </source>
</reference>
<gene>
    <name evidence="3" type="ORF">ABEB36_012879</name>
</gene>
<dbReference type="PANTHER" id="PTHR33194">
    <property type="entry name" value="ZINC KNUCKLE DOMAINCONTAINING PROTEIN"/>
    <property type="match status" value="1"/>
</dbReference>
<dbReference type="PANTHER" id="PTHR33194:SF4">
    <property type="entry name" value="CCHC-TYPE DOMAIN-CONTAINING PROTEIN"/>
    <property type="match status" value="1"/>
</dbReference>
<proteinExistence type="predicted"/>
<evidence type="ECO:0000313" key="3">
    <source>
        <dbReference type="EMBL" id="KAL1490139.1"/>
    </source>
</evidence>
<dbReference type="Gene3D" id="2.40.70.10">
    <property type="entry name" value="Acid Proteases"/>
    <property type="match status" value="1"/>
</dbReference>
<dbReference type="Pfam" id="PF00077">
    <property type="entry name" value="RVP"/>
    <property type="match status" value="1"/>
</dbReference>
<feature type="domain" description="Peptidase A2" evidence="2">
    <location>
        <begin position="259"/>
        <end position="334"/>
    </location>
</feature>
<evidence type="ECO:0000313" key="4">
    <source>
        <dbReference type="Proteomes" id="UP001566132"/>
    </source>
</evidence>
<sequence length="480" mass="55130">MANTTIGDARGQILEPAKPKFIQPPIFRPALDSPSSFLLGYERAASGNGWNDNLKIMYLGHFLEGMACKWYQRYLVDPNNETKNWEQIKKDLKSEFMEEEQQGLQSNQFYHKKQGHAENIKQYYYNLQNLADEVNQDMPFEKFQTQFEKGLHPRFHQCYYMLREDRMNHSILKNIIQKLYRSLEAPTDYNEIIPPINNFNNRYNGYPNDNWFRGHNFRNNRFSNNNIRTAQEERPHEVVLLTPGSKLLSIKGIINDRYTGIIIDTGAGRNVIREDFVNSTNQITENIILTGIGGEKLKLTGTSQIKIELGNDQTISTVLVAKRLPKPVILGNDFLEAADFMLNYPKKTVNLKLDGKPVEVRCALINATPLQPRKISVVTIDSQADVENSNTPPPIQNKYTPTALNNHTSEHKNMIKVQSPSYYVIKPNKSIEIIFPSIEISKDQEKQLVFTEKTSFTLPRKICLSVPTSKNGKLAIKYAR</sequence>
<keyword evidence="4" id="KW-1185">Reference proteome</keyword>
<accession>A0ABD1E6B4</accession>
<evidence type="ECO:0000256" key="1">
    <source>
        <dbReference type="ARBA" id="ARBA00022801"/>
    </source>
</evidence>
<dbReference type="SUPFAM" id="SSF50630">
    <property type="entry name" value="Acid proteases"/>
    <property type="match status" value="1"/>
</dbReference>
<dbReference type="InterPro" id="IPR001995">
    <property type="entry name" value="Peptidase_A2_cat"/>
</dbReference>
<name>A0ABD1E6B4_HYPHA</name>
<dbReference type="InterPro" id="IPR005162">
    <property type="entry name" value="Retrotrans_gag_dom"/>
</dbReference>
<dbReference type="CDD" id="cd00303">
    <property type="entry name" value="retropepsin_like"/>
    <property type="match status" value="1"/>
</dbReference>
<dbReference type="EMBL" id="JBDJPC010000010">
    <property type="protein sequence ID" value="KAL1490139.1"/>
    <property type="molecule type" value="Genomic_DNA"/>
</dbReference>
<organism evidence="3 4">
    <name type="scientific">Hypothenemus hampei</name>
    <name type="common">Coffee berry borer</name>
    <dbReference type="NCBI Taxonomy" id="57062"/>
    <lineage>
        <taxon>Eukaryota</taxon>
        <taxon>Metazoa</taxon>
        <taxon>Ecdysozoa</taxon>
        <taxon>Arthropoda</taxon>
        <taxon>Hexapoda</taxon>
        <taxon>Insecta</taxon>
        <taxon>Pterygota</taxon>
        <taxon>Neoptera</taxon>
        <taxon>Endopterygota</taxon>
        <taxon>Coleoptera</taxon>
        <taxon>Polyphaga</taxon>
        <taxon>Cucujiformia</taxon>
        <taxon>Curculionidae</taxon>
        <taxon>Scolytinae</taxon>
        <taxon>Hypothenemus</taxon>
    </lineage>
</organism>
<evidence type="ECO:0000259" key="2">
    <source>
        <dbReference type="PROSITE" id="PS50175"/>
    </source>
</evidence>
<dbReference type="InterPro" id="IPR021109">
    <property type="entry name" value="Peptidase_aspartic_dom_sf"/>
</dbReference>
<keyword evidence="1" id="KW-0378">Hydrolase</keyword>